<dbReference type="PANTHER" id="PTHR43335:SF4">
    <property type="entry name" value="ABC TRANSPORTER, ATP-BINDING PROTEIN"/>
    <property type="match status" value="1"/>
</dbReference>
<sequence>MLLSSHLMSEMAQTADHLIVLGRGRVLADAPVAAVVAGATSGLVRVRSPHADRLGQAVSRPDVVVTSVERDVIEITGLTAAQVGDAALSAGVVLHELTPVSASLEDAYLSLTQGDVEYHSAAVGTTEQETAR</sequence>
<comment type="similarity">
    <text evidence="1">Belongs to the ABC transporter superfamily.</text>
</comment>
<dbReference type="Proteomes" id="UP000195106">
    <property type="component" value="Unassembled WGS sequence"/>
</dbReference>
<evidence type="ECO:0000313" key="4">
    <source>
        <dbReference type="Proteomes" id="UP000195106"/>
    </source>
</evidence>
<accession>A0A251XSX7</accession>
<dbReference type="PANTHER" id="PTHR43335">
    <property type="entry name" value="ABC TRANSPORTER, ATP-BINDING PROTEIN"/>
    <property type="match status" value="1"/>
</dbReference>
<protein>
    <recommendedName>
        <fullName evidence="5">Daunorubicin/doxorubicin resistance ATP-binding protein DrrA</fullName>
    </recommendedName>
</protein>
<dbReference type="EMBL" id="MDHJ01000001">
    <property type="protein sequence ID" value="OUE08607.1"/>
    <property type="molecule type" value="Genomic_DNA"/>
</dbReference>
<name>A0A251XSX7_9MICO</name>
<evidence type="ECO:0000313" key="3">
    <source>
        <dbReference type="EMBL" id="OUE08607.1"/>
    </source>
</evidence>
<reference evidence="3 4" key="1">
    <citation type="submission" date="2016-08" db="EMBL/GenBank/DDBJ databases">
        <title>Genome sequence of Clavibacter michiganensis spp. strain CASJ009.</title>
        <authorList>
            <person name="Thapa S.P."/>
            <person name="Coaker G."/>
        </authorList>
    </citation>
    <scope>NUCLEOTIDE SEQUENCE [LARGE SCALE GENOMIC DNA]</scope>
    <source>
        <strain evidence="3">CASJ009</strain>
    </source>
</reference>
<organism evidence="3 4">
    <name type="scientific">Clavibacter michiganensis</name>
    <dbReference type="NCBI Taxonomy" id="28447"/>
    <lineage>
        <taxon>Bacteria</taxon>
        <taxon>Bacillati</taxon>
        <taxon>Actinomycetota</taxon>
        <taxon>Actinomycetes</taxon>
        <taxon>Micrococcales</taxon>
        <taxon>Microbacteriaceae</taxon>
        <taxon>Clavibacter</taxon>
    </lineage>
</organism>
<evidence type="ECO:0000256" key="1">
    <source>
        <dbReference type="ARBA" id="ARBA00005417"/>
    </source>
</evidence>
<evidence type="ECO:0008006" key="5">
    <source>
        <dbReference type="Google" id="ProtNLM"/>
    </source>
</evidence>
<keyword evidence="2" id="KW-0813">Transport</keyword>
<evidence type="ECO:0000256" key="2">
    <source>
        <dbReference type="ARBA" id="ARBA00022448"/>
    </source>
</evidence>
<proteinExistence type="inferred from homology"/>
<comment type="caution">
    <text evidence="3">The sequence shown here is derived from an EMBL/GenBank/DDBJ whole genome shotgun (WGS) entry which is preliminary data.</text>
</comment>
<dbReference type="AlphaFoldDB" id="A0A251XSX7"/>
<gene>
    <name evidence="3" type="ORF">CMsap09_06640</name>
</gene>